<comment type="caution">
    <text evidence="6">The sequence shown here is derived from an EMBL/GenBank/DDBJ whole genome shotgun (WGS) entry which is preliminary data.</text>
</comment>
<dbReference type="SUPFAM" id="SSF51735">
    <property type="entry name" value="NAD(P)-binding Rossmann-fold domains"/>
    <property type="match status" value="1"/>
</dbReference>
<dbReference type="PANTHER" id="PTHR43161:SF9">
    <property type="entry name" value="SORBITOL DEHYDROGENASE"/>
    <property type="match status" value="1"/>
</dbReference>
<evidence type="ECO:0000313" key="6">
    <source>
        <dbReference type="EMBL" id="KAH6646631.1"/>
    </source>
</evidence>
<dbReference type="GO" id="GO:0046872">
    <property type="term" value="F:metal ion binding"/>
    <property type="evidence" value="ECO:0007669"/>
    <property type="project" value="UniProtKB-KW"/>
</dbReference>
<organism evidence="6 7">
    <name type="scientific">Truncatella angustata</name>
    <dbReference type="NCBI Taxonomy" id="152316"/>
    <lineage>
        <taxon>Eukaryota</taxon>
        <taxon>Fungi</taxon>
        <taxon>Dikarya</taxon>
        <taxon>Ascomycota</taxon>
        <taxon>Pezizomycotina</taxon>
        <taxon>Sordariomycetes</taxon>
        <taxon>Xylariomycetidae</taxon>
        <taxon>Amphisphaeriales</taxon>
        <taxon>Sporocadaceae</taxon>
        <taxon>Truncatella</taxon>
    </lineage>
</organism>
<sequence length="200" mass="21764">MACYVNASDFCYKTTDSMDLEEGAMVEPLFVVVAIAKTIDLRAHQAVVVMGCGPIIILPQAVARTDGAQKVIVIDVVQSRLDLAQGYGADGTYLLPRAGPVVDSIDHAENTAGEIKKMMDLGEGAEVIWNTRERKHGLVIIGSTRYSAECYPAAIDLIASGKVDVKKLITNRFKVEQTEDTFELVKKGRQDVFEFIIAGV</sequence>
<dbReference type="OrthoDB" id="3941538at2759"/>
<dbReference type="Gene3D" id="3.40.50.720">
    <property type="entry name" value="NAD(P)-binding Rossmann-like Domain"/>
    <property type="match status" value="1"/>
</dbReference>
<keyword evidence="3" id="KW-0479">Metal-binding</keyword>
<proteinExistence type="inferred from homology"/>
<name>A0A9P8RNW9_9PEZI</name>
<evidence type="ECO:0000256" key="1">
    <source>
        <dbReference type="ARBA" id="ARBA00001947"/>
    </source>
</evidence>
<dbReference type="GO" id="GO:0006062">
    <property type="term" value="P:sorbitol catabolic process"/>
    <property type="evidence" value="ECO:0007669"/>
    <property type="project" value="TreeGrafter"/>
</dbReference>
<evidence type="ECO:0000313" key="7">
    <source>
        <dbReference type="Proteomes" id="UP000758603"/>
    </source>
</evidence>
<evidence type="ECO:0000256" key="2">
    <source>
        <dbReference type="ARBA" id="ARBA00008072"/>
    </source>
</evidence>
<protein>
    <recommendedName>
        <fullName evidence="8">Alcohol dehydrogenase-like C-terminal domain-containing protein</fullName>
    </recommendedName>
</protein>
<accession>A0A9P8RNW9</accession>
<evidence type="ECO:0000256" key="3">
    <source>
        <dbReference type="ARBA" id="ARBA00022723"/>
    </source>
</evidence>
<dbReference type="Proteomes" id="UP000758603">
    <property type="component" value="Unassembled WGS sequence"/>
</dbReference>
<keyword evidence="5" id="KW-0560">Oxidoreductase</keyword>
<dbReference type="EMBL" id="JAGPXC010000009">
    <property type="protein sequence ID" value="KAH6646631.1"/>
    <property type="molecule type" value="Genomic_DNA"/>
</dbReference>
<evidence type="ECO:0000256" key="4">
    <source>
        <dbReference type="ARBA" id="ARBA00022833"/>
    </source>
</evidence>
<evidence type="ECO:0000256" key="5">
    <source>
        <dbReference type="ARBA" id="ARBA00023002"/>
    </source>
</evidence>
<comment type="similarity">
    <text evidence="2">Belongs to the zinc-containing alcohol dehydrogenase family.</text>
</comment>
<evidence type="ECO:0008006" key="8">
    <source>
        <dbReference type="Google" id="ProtNLM"/>
    </source>
</evidence>
<keyword evidence="4" id="KW-0862">Zinc</keyword>
<gene>
    <name evidence="6" type="ORF">BKA67DRAFT_540136</name>
</gene>
<dbReference type="AlphaFoldDB" id="A0A9P8RNW9"/>
<comment type="cofactor">
    <cofactor evidence="1">
        <name>Zn(2+)</name>
        <dbReference type="ChEBI" id="CHEBI:29105"/>
    </cofactor>
</comment>
<dbReference type="InterPro" id="IPR036291">
    <property type="entry name" value="NAD(P)-bd_dom_sf"/>
</dbReference>
<dbReference type="PANTHER" id="PTHR43161">
    <property type="entry name" value="SORBITOL DEHYDROGENASE"/>
    <property type="match status" value="1"/>
</dbReference>
<reference evidence="6" key="1">
    <citation type="journal article" date="2021" name="Nat. Commun.">
        <title>Genetic determinants of endophytism in the Arabidopsis root mycobiome.</title>
        <authorList>
            <person name="Mesny F."/>
            <person name="Miyauchi S."/>
            <person name="Thiergart T."/>
            <person name="Pickel B."/>
            <person name="Atanasova L."/>
            <person name="Karlsson M."/>
            <person name="Huettel B."/>
            <person name="Barry K.W."/>
            <person name="Haridas S."/>
            <person name="Chen C."/>
            <person name="Bauer D."/>
            <person name="Andreopoulos W."/>
            <person name="Pangilinan J."/>
            <person name="LaButti K."/>
            <person name="Riley R."/>
            <person name="Lipzen A."/>
            <person name="Clum A."/>
            <person name="Drula E."/>
            <person name="Henrissat B."/>
            <person name="Kohler A."/>
            <person name="Grigoriev I.V."/>
            <person name="Martin F.M."/>
            <person name="Hacquard S."/>
        </authorList>
    </citation>
    <scope>NUCLEOTIDE SEQUENCE</scope>
    <source>
        <strain evidence="6">MPI-SDFR-AT-0073</strain>
    </source>
</reference>
<dbReference type="Gene3D" id="3.90.180.10">
    <property type="entry name" value="Medium-chain alcohol dehydrogenases, catalytic domain"/>
    <property type="match status" value="2"/>
</dbReference>
<dbReference type="GO" id="GO:0003939">
    <property type="term" value="F:L-iditol 2-dehydrogenase (NAD+) activity"/>
    <property type="evidence" value="ECO:0007669"/>
    <property type="project" value="TreeGrafter"/>
</dbReference>
<dbReference type="GeneID" id="70129624"/>
<dbReference type="RefSeq" id="XP_045953145.1">
    <property type="nucleotide sequence ID" value="XM_046100732.1"/>
</dbReference>
<keyword evidence="7" id="KW-1185">Reference proteome</keyword>